<dbReference type="EMBL" id="JABBWE010000044">
    <property type="protein sequence ID" value="KAG1791180.1"/>
    <property type="molecule type" value="Genomic_DNA"/>
</dbReference>
<keyword evidence="2" id="KW-1185">Reference proteome</keyword>
<evidence type="ECO:0000313" key="1">
    <source>
        <dbReference type="EMBL" id="KAG1791180.1"/>
    </source>
</evidence>
<dbReference type="GeneID" id="64594127"/>
<reference evidence="1" key="1">
    <citation type="journal article" date="2020" name="New Phytol.">
        <title>Comparative genomics reveals dynamic genome evolution in host specialist ectomycorrhizal fungi.</title>
        <authorList>
            <person name="Lofgren L.A."/>
            <person name="Nguyen N.H."/>
            <person name="Vilgalys R."/>
            <person name="Ruytinx J."/>
            <person name="Liao H.L."/>
            <person name="Branco S."/>
            <person name="Kuo A."/>
            <person name="LaButti K."/>
            <person name="Lipzen A."/>
            <person name="Andreopoulos W."/>
            <person name="Pangilinan J."/>
            <person name="Riley R."/>
            <person name="Hundley H."/>
            <person name="Na H."/>
            <person name="Barry K."/>
            <person name="Grigoriev I.V."/>
            <person name="Stajich J.E."/>
            <person name="Kennedy P.G."/>
        </authorList>
    </citation>
    <scope>NUCLEOTIDE SEQUENCE</scope>
    <source>
        <strain evidence="1">S12</strain>
    </source>
</reference>
<proteinExistence type="predicted"/>
<comment type="caution">
    <text evidence="1">The sequence shown here is derived from an EMBL/GenBank/DDBJ whole genome shotgun (WGS) entry which is preliminary data.</text>
</comment>
<dbReference type="Proteomes" id="UP000719766">
    <property type="component" value="Unassembled WGS sequence"/>
</dbReference>
<sequence>MTSFPNSSICANSFDGELAKKSAPRFHATASGDNFKQTHSYSNRYIEAGGSVTHSPLQRNTIKWTWMRSSGAEYSSNLLPKFSEEMLHACGRSEKIWRGYPVPDVNAATESGQGANGRQVGIAKMLDLEHDANIRREVQTFTIGQLLDPLRINITIEDDTVSLTAFTTNITNNLRKMNWSGLRLGSIATMKDQTDQTSVPKCVKDKHAELTKINTRSMSAVLLEELVVFLRSSFAHPLETRTIASDSESLQGLQV</sequence>
<dbReference type="RefSeq" id="XP_041158065.1">
    <property type="nucleotide sequence ID" value="XM_041300363.1"/>
</dbReference>
<name>A0A9P7ALD8_9AGAM</name>
<protein>
    <submittedName>
        <fullName evidence="1">Uncharacterized protein</fullName>
    </submittedName>
</protein>
<evidence type="ECO:0000313" key="2">
    <source>
        <dbReference type="Proteomes" id="UP000719766"/>
    </source>
</evidence>
<gene>
    <name evidence="1" type="ORF">HD556DRAFT_1310060</name>
</gene>
<dbReference type="AlphaFoldDB" id="A0A9P7ALD8"/>
<accession>A0A9P7ALD8</accession>
<organism evidence="1 2">
    <name type="scientific">Suillus plorans</name>
    <dbReference type="NCBI Taxonomy" id="116603"/>
    <lineage>
        <taxon>Eukaryota</taxon>
        <taxon>Fungi</taxon>
        <taxon>Dikarya</taxon>
        <taxon>Basidiomycota</taxon>
        <taxon>Agaricomycotina</taxon>
        <taxon>Agaricomycetes</taxon>
        <taxon>Agaricomycetidae</taxon>
        <taxon>Boletales</taxon>
        <taxon>Suillineae</taxon>
        <taxon>Suillaceae</taxon>
        <taxon>Suillus</taxon>
    </lineage>
</organism>